<name>A0A2K1ITC9_PHYPA</name>
<feature type="region of interest" description="Disordered" evidence="1">
    <location>
        <begin position="30"/>
        <end position="66"/>
    </location>
</feature>
<keyword evidence="4" id="KW-1185">Reference proteome</keyword>
<dbReference type="PaxDb" id="3218-PP1S557_19V6.1"/>
<protein>
    <submittedName>
        <fullName evidence="2 3">Uncharacterized protein</fullName>
    </submittedName>
</protein>
<dbReference type="Proteomes" id="UP000006727">
    <property type="component" value="Chromosome 20"/>
</dbReference>
<dbReference type="EnsemblPlants" id="Pp3c20_270V3.2">
    <property type="protein sequence ID" value="PAC:32945462.CDS.1"/>
    <property type="gene ID" value="Pp3c20_270"/>
</dbReference>
<gene>
    <name evidence="2" type="ORF">PHYPA_024478</name>
</gene>
<dbReference type="AlphaFoldDB" id="A0A2K1ITC9"/>
<evidence type="ECO:0000313" key="3">
    <source>
        <dbReference type="EnsemblPlants" id="PAC:32945461.CDS.1"/>
    </source>
</evidence>
<dbReference type="Gramene" id="Pp3c20_270V3.1">
    <property type="protein sequence ID" value="PAC:32945461.CDS.1"/>
    <property type="gene ID" value="Pp3c20_270"/>
</dbReference>
<proteinExistence type="predicted"/>
<organism evidence="2">
    <name type="scientific">Physcomitrium patens</name>
    <name type="common">Spreading-leaved earth moss</name>
    <name type="synonym">Physcomitrella patens</name>
    <dbReference type="NCBI Taxonomy" id="3218"/>
    <lineage>
        <taxon>Eukaryota</taxon>
        <taxon>Viridiplantae</taxon>
        <taxon>Streptophyta</taxon>
        <taxon>Embryophyta</taxon>
        <taxon>Bryophyta</taxon>
        <taxon>Bryophytina</taxon>
        <taxon>Bryopsida</taxon>
        <taxon>Funariidae</taxon>
        <taxon>Funariales</taxon>
        <taxon>Funariaceae</taxon>
        <taxon>Physcomitrium</taxon>
    </lineage>
</organism>
<evidence type="ECO:0000256" key="1">
    <source>
        <dbReference type="SAM" id="MobiDB-lite"/>
    </source>
</evidence>
<feature type="compositionally biased region" description="Basic and acidic residues" evidence="1">
    <location>
        <begin position="53"/>
        <end position="66"/>
    </location>
</feature>
<evidence type="ECO:0000313" key="2">
    <source>
        <dbReference type="EMBL" id="PNR32536.1"/>
    </source>
</evidence>
<reference evidence="2 4" key="2">
    <citation type="journal article" date="2018" name="Plant J.">
        <title>The Physcomitrella patens chromosome-scale assembly reveals moss genome structure and evolution.</title>
        <authorList>
            <person name="Lang D."/>
            <person name="Ullrich K.K."/>
            <person name="Murat F."/>
            <person name="Fuchs J."/>
            <person name="Jenkins J."/>
            <person name="Haas F.B."/>
            <person name="Piednoel M."/>
            <person name="Gundlach H."/>
            <person name="Van Bel M."/>
            <person name="Meyberg R."/>
            <person name="Vives C."/>
            <person name="Morata J."/>
            <person name="Symeonidi A."/>
            <person name="Hiss M."/>
            <person name="Muchero W."/>
            <person name="Kamisugi Y."/>
            <person name="Saleh O."/>
            <person name="Blanc G."/>
            <person name="Decker E.L."/>
            <person name="van Gessel N."/>
            <person name="Grimwood J."/>
            <person name="Hayes R.D."/>
            <person name="Graham S.W."/>
            <person name="Gunter L.E."/>
            <person name="McDaniel S.F."/>
            <person name="Hoernstein S.N.W."/>
            <person name="Larsson A."/>
            <person name="Li F.W."/>
            <person name="Perroud P.F."/>
            <person name="Phillips J."/>
            <person name="Ranjan P."/>
            <person name="Rokshar D.S."/>
            <person name="Rothfels C.J."/>
            <person name="Schneider L."/>
            <person name="Shu S."/>
            <person name="Stevenson D.W."/>
            <person name="Thummler F."/>
            <person name="Tillich M."/>
            <person name="Villarreal Aguilar J.C."/>
            <person name="Widiez T."/>
            <person name="Wong G.K."/>
            <person name="Wymore A."/>
            <person name="Zhang Y."/>
            <person name="Zimmer A.D."/>
            <person name="Quatrano R.S."/>
            <person name="Mayer K.F.X."/>
            <person name="Goodstein D."/>
            <person name="Casacuberta J.M."/>
            <person name="Vandepoele K."/>
            <person name="Reski R."/>
            <person name="Cuming A.C."/>
            <person name="Tuskan G.A."/>
            <person name="Maumus F."/>
            <person name="Salse J."/>
            <person name="Schmutz J."/>
            <person name="Rensing S.A."/>
        </authorList>
    </citation>
    <scope>NUCLEOTIDE SEQUENCE [LARGE SCALE GENOMIC DNA]</scope>
    <source>
        <strain evidence="3 4">cv. Gransden 2004</strain>
    </source>
</reference>
<reference evidence="2 4" key="1">
    <citation type="journal article" date="2008" name="Science">
        <title>The Physcomitrella genome reveals evolutionary insights into the conquest of land by plants.</title>
        <authorList>
            <person name="Rensing S."/>
            <person name="Lang D."/>
            <person name="Zimmer A."/>
            <person name="Terry A."/>
            <person name="Salamov A."/>
            <person name="Shapiro H."/>
            <person name="Nishiyama T."/>
            <person name="Perroud P.-F."/>
            <person name="Lindquist E."/>
            <person name="Kamisugi Y."/>
            <person name="Tanahashi T."/>
            <person name="Sakakibara K."/>
            <person name="Fujita T."/>
            <person name="Oishi K."/>
            <person name="Shin-I T."/>
            <person name="Kuroki Y."/>
            <person name="Toyoda A."/>
            <person name="Suzuki Y."/>
            <person name="Hashimoto A."/>
            <person name="Yamaguchi K."/>
            <person name="Sugano A."/>
            <person name="Kohara Y."/>
            <person name="Fujiyama A."/>
            <person name="Anterola A."/>
            <person name="Aoki S."/>
            <person name="Ashton N."/>
            <person name="Barbazuk W.B."/>
            <person name="Barker E."/>
            <person name="Bennetzen J."/>
            <person name="Bezanilla M."/>
            <person name="Blankenship R."/>
            <person name="Cho S.H."/>
            <person name="Dutcher S."/>
            <person name="Estelle M."/>
            <person name="Fawcett J.A."/>
            <person name="Gundlach H."/>
            <person name="Hanada K."/>
            <person name="Heyl A."/>
            <person name="Hicks K.A."/>
            <person name="Hugh J."/>
            <person name="Lohr M."/>
            <person name="Mayer K."/>
            <person name="Melkozernov A."/>
            <person name="Murata T."/>
            <person name="Nelson D."/>
            <person name="Pils B."/>
            <person name="Prigge M."/>
            <person name="Reiss B."/>
            <person name="Renner T."/>
            <person name="Rombauts S."/>
            <person name="Rushton P."/>
            <person name="Sanderfoot A."/>
            <person name="Schween G."/>
            <person name="Shiu S.-H."/>
            <person name="Stueber K."/>
            <person name="Theodoulou F.L."/>
            <person name="Tu H."/>
            <person name="Van de Peer Y."/>
            <person name="Verrier P.J."/>
            <person name="Waters E."/>
            <person name="Wood A."/>
            <person name="Yang L."/>
            <person name="Cove D."/>
            <person name="Cuming A."/>
            <person name="Hasebe M."/>
            <person name="Lucas S."/>
            <person name="Mishler D.B."/>
            <person name="Reski R."/>
            <person name="Grigoriev I."/>
            <person name="Quatrano R.S."/>
            <person name="Boore J.L."/>
        </authorList>
    </citation>
    <scope>NUCLEOTIDE SEQUENCE [LARGE SCALE GENOMIC DNA]</scope>
    <source>
        <strain evidence="3 4">cv. Gransden 2004</strain>
    </source>
</reference>
<dbReference type="EMBL" id="ABEU02000020">
    <property type="protein sequence ID" value="PNR32536.1"/>
    <property type="molecule type" value="Genomic_DNA"/>
</dbReference>
<reference evidence="3" key="3">
    <citation type="submission" date="2020-12" db="UniProtKB">
        <authorList>
            <consortium name="EnsemblPlants"/>
        </authorList>
    </citation>
    <scope>IDENTIFICATION</scope>
</reference>
<accession>A0A2K1ITC9</accession>
<evidence type="ECO:0000313" key="4">
    <source>
        <dbReference type="Proteomes" id="UP000006727"/>
    </source>
</evidence>
<dbReference type="InParanoid" id="A0A2K1ITC9"/>
<dbReference type="Gramene" id="Pp3c20_270V3.2">
    <property type="protein sequence ID" value="PAC:32945462.CDS.1"/>
    <property type="gene ID" value="Pp3c20_270"/>
</dbReference>
<dbReference type="EnsemblPlants" id="Pp3c20_270V3.1">
    <property type="protein sequence ID" value="PAC:32945461.CDS.1"/>
    <property type="gene ID" value="Pp3c20_270"/>
</dbReference>
<sequence>MHRARKGPLGLSYPVPGGGRTESCAGCVKGGKGGGAKVRHSTVRTGTGISRGRVREGGKDPLLERE</sequence>